<dbReference type="InterPro" id="IPR036390">
    <property type="entry name" value="WH_DNA-bd_sf"/>
</dbReference>
<gene>
    <name evidence="2" type="ORF">HNR48_002298</name>
</gene>
<dbReference type="GO" id="GO:0006950">
    <property type="term" value="P:response to stress"/>
    <property type="evidence" value="ECO:0007669"/>
    <property type="project" value="TreeGrafter"/>
</dbReference>
<dbReference type="AlphaFoldDB" id="A0A7X0JTL3"/>
<dbReference type="FunCoup" id="A0A7X0JTL3">
    <property type="interactions" value="177"/>
</dbReference>
<keyword evidence="3" id="KW-1185">Reference proteome</keyword>
<dbReference type="GO" id="GO:0003677">
    <property type="term" value="F:DNA binding"/>
    <property type="evidence" value="ECO:0007669"/>
    <property type="project" value="UniProtKB-KW"/>
</dbReference>
<sequence>MDTVLQEKPYNDSHSKNALRAWLQLLKCSKRMEQMTNSHLDKTFKSSLTRFDVLANLDAMDGETVSTTKLAKSLLASKGNITRLLDRMEEDQLITRKPNREDRRISDVFLAEKGREEFQRMVNDHENWVDHVFSVLSNDEEKMLIETLGKLRHHLENTVV</sequence>
<proteinExistence type="predicted"/>
<dbReference type="Gene3D" id="1.10.10.10">
    <property type="entry name" value="Winged helix-like DNA-binding domain superfamily/Winged helix DNA-binding domain"/>
    <property type="match status" value="1"/>
</dbReference>
<dbReference type="Pfam" id="PF01047">
    <property type="entry name" value="MarR"/>
    <property type="match status" value="1"/>
</dbReference>
<dbReference type="Proteomes" id="UP000528457">
    <property type="component" value="Unassembled WGS sequence"/>
</dbReference>
<dbReference type="PROSITE" id="PS50995">
    <property type="entry name" value="HTH_MARR_2"/>
    <property type="match status" value="1"/>
</dbReference>
<feature type="domain" description="HTH marR-type" evidence="1">
    <location>
        <begin position="18"/>
        <end position="153"/>
    </location>
</feature>
<evidence type="ECO:0000259" key="1">
    <source>
        <dbReference type="PROSITE" id="PS50995"/>
    </source>
</evidence>
<protein>
    <submittedName>
        <fullName evidence="2">DNA-binding MarR family transcriptional regulator</fullName>
    </submittedName>
</protein>
<dbReference type="SMART" id="SM00347">
    <property type="entry name" value="HTH_MARR"/>
    <property type="match status" value="1"/>
</dbReference>
<dbReference type="InterPro" id="IPR036388">
    <property type="entry name" value="WH-like_DNA-bd_sf"/>
</dbReference>
<dbReference type="EMBL" id="JACHHT010000002">
    <property type="protein sequence ID" value="MBB6522013.1"/>
    <property type="molecule type" value="Genomic_DNA"/>
</dbReference>
<evidence type="ECO:0000313" key="2">
    <source>
        <dbReference type="EMBL" id="MBB6522013.1"/>
    </source>
</evidence>
<keyword evidence="2" id="KW-0238">DNA-binding</keyword>
<dbReference type="PRINTS" id="PR00598">
    <property type="entry name" value="HTHMARR"/>
</dbReference>
<dbReference type="RefSeq" id="WP_166846979.1">
    <property type="nucleotide sequence ID" value="NZ_JAAONY010000002.1"/>
</dbReference>
<organism evidence="2 3">
    <name type="scientific">Pseudoteredinibacter isoporae</name>
    <dbReference type="NCBI Taxonomy" id="570281"/>
    <lineage>
        <taxon>Bacteria</taxon>
        <taxon>Pseudomonadati</taxon>
        <taxon>Pseudomonadota</taxon>
        <taxon>Gammaproteobacteria</taxon>
        <taxon>Cellvibrionales</taxon>
        <taxon>Cellvibrionaceae</taxon>
        <taxon>Pseudoteredinibacter</taxon>
    </lineage>
</organism>
<dbReference type="GO" id="GO:0003700">
    <property type="term" value="F:DNA-binding transcription factor activity"/>
    <property type="evidence" value="ECO:0007669"/>
    <property type="project" value="InterPro"/>
</dbReference>
<dbReference type="InterPro" id="IPR039422">
    <property type="entry name" value="MarR/SlyA-like"/>
</dbReference>
<comment type="caution">
    <text evidence="2">The sequence shown here is derived from an EMBL/GenBank/DDBJ whole genome shotgun (WGS) entry which is preliminary data.</text>
</comment>
<dbReference type="SUPFAM" id="SSF46785">
    <property type="entry name" value="Winged helix' DNA-binding domain"/>
    <property type="match status" value="1"/>
</dbReference>
<reference evidence="2 3" key="1">
    <citation type="submission" date="2020-08" db="EMBL/GenBank/DDBJ databases">
        <title>Genomic Encyclopedia of Type Strains, Phase IV (KMG-IV): sequencing the most valuable type-strain genomes for metagenomic binning, comparative biology and taxonomic classification.</title>
        <authorList>
            <person name="Goeker M."/>
        </authorList>
    </citation>
    <scope>NUCLEOTIDE SEQUENCE [LARGE SCALE GENOMIC DNA]</scope>
    <source>
        <strain evidence="2 3">DSM 22368</strain>
    </source>
</reference>
<dbReference type="PANTHER" id="PTHR33164">
    <property type="entry name" value="TRANSCRIPTIONAL REGULATOR, MARR FAMILY"/>
    <property type="match status" value="1"/>
</dbReference>
<name>A0A7X0JTL3_9GAMM</name>
<evidence type="ECO:0000313" key="3">
    <source>
        <dbReference type="Proteomes" id="UP000528457"/>
    </source>
</evidence>
<dbReference type="PANTHER" id="PTHR33164:SF43">
    <property type="entry name" value="HTH-TYPE TRANSCRIPTIONAL REPRESSOR YETL"/>
    <property type="match status" value="1"/>
</dbReference>
<dbReference type="InterPro" id="IPR000835">
    <property type="entry name" value="HTH_MarR-typ"/>
</dbReference>
<accession>A0A7X0JTL3</accession>
<dbReference type="InParanoid" id="A0A7X0JTL3"/>